<dbReference type="Pfam" id="PF05359">
    <property type="entry name" value="DUF748"/>
    <property type="match status" value="1"/>
</dbReference>
<feature type="transmembrane region" description="Helical" evidence="2">
    <location>
        <begin position="12"/>
        <end position="36"/>
    </location>
</feature>
<feature type="region of interest" description="Disordered" evidence="1">
    <location>
        <begin position="377"/>
        <end position="411"/>
    </location>
</feature>
<keyword evidence="2" id="KW-1133">Transmembrane helix</keyword>
<organism evidence="3 4">
    <name type="scientific">Dyadobacter subterraneus</name>
    <dbReference type="NCBI Taxonomy" id="2773304"/>
    <lineage>
        <taxon>Bacteria</taxon>
        <taxon>Pseudomonadati</taxon>
        <taxon>Bacteroidota</taxon>
        <taxon>Cytophagia</taxon>
        <taxon>Cytophagales</taxon>
        <taxon>Spirosomataceae</taxon>
        <taxon>Dyadobacter</taxon>
    </lineage>
</organism>
<evidence type="ECO:0000256" key="2">
    <source>
        <dbReference type="SAM" id="Phobius"/>
    </source>
</evidence>
<evidence type="ECO:0000313" key="3">
    <source>
        <dbReference type="EMBL" id="MBE9464252.1"/>
    </source>
</evidence>
<comment type="caution">
    <text evidence="3">The sequence shown here is derived from an EMBL/GenBank/DDBJ whole genome shotgun (WGS) entry which is preliminary data.</text>
</comment>
<proteinExistence type="predicted"/>
<dbReference type="InterPro" id="IPR008023">
    <property type="entry name" value="DUF748"/>
</dbReference>
<dbReference type="RefSeq" id="WP_194122324.1">
    <property type="nucleotide sequence ID" value="NZ_JACYGY010000001.1"/>
</dbReference>
<evidence type="ECO:0000313" key="4">
    <source>
        <dbReference type="Proteomes" id="UP000634134"/>
    </source>
</evidence>
<gene>
    <name evidence="3" type="ORF">IEE83_20385</name>
</gene>
<protein>
    <submittedName>
        <fullName evidence="3">DUF748 domain-containing protein</fullName>
    </submittedName>
</protein>
<sequence length="411" mass="46579">MEVKRSHHRKKKAAWFFAGFIILIIVARLILPYVVLHLVNKNLATMKGYYGHVKDIDLAIIRGAYKVDSLYLNKKDTVTSKQTPFFAASAIDLSVEWKSLFHGSIVGEVVMNRPMLRFTKDKVEPKDVARDSSALKKLLDDFMPLQINRCEVNQGRILYIDQESKPPVDLQMTNVHILAENLRNSYDSTVVLPASVDAQANIYDGTLTFNAKANPLANALTFDMSAELKNTNLVKLNDFFQAYAKIDVNKGTFGLYTEVAAKDKKFAGYVKPFLKDLDVLGKEDRHDNILQKLWEGVVGTAGVILKNQRKDQIATKIPFQGNLDDPKTNVWYALANILQNAFIHALQPAIDNDISIGSVKLKSDDKKTFLQKIFSKDDDKKGNKDKENTDKKKEKEKKEKKKQEDDKKGKR</sequence>
<name>A0ABR9WFP7_9BACT</name>
<keyword evidence="4" id="KW-1185">Reference proteome</keyword>
<reference evidence="4" key="1">
    <citation type="submission" date="2023-07" db="EMBL/GenBank/DDBJ databases">
        <title>Dyadobacter sp. nov 'subterranea' isolated from contaminted grondwater.</title>
        <authorList>
            <person name="Szabo I."/>
            <person name="Al-Omari J."/>
            <person name="Szerdahelyi S.G."/>
            <person name="Rado J."/>
        </authorList>
    </citation>
    <scope>NUCLEOTIDE SEQUENCE [LARGE SCALE GENOMIC DNA]</scope>
    <source>
        <strain evidence="4">UP-52</strain>
    </source>
</reference>
<evidence type="ECO:0000256" key="1">
    <source>
        <dbReference type="SAM" id="MobiDB-lite"/>
    </source>
</evidence>
<keyword evidence="2" id="KW-0472">Membrane</keyword>
<dbReference type="Proteomes" id="UP000634134">
    <property type="component" value="Unassembled WGS sequence"/>
</dbReference>
<keyword evidence="2" id="KW-0812">Transmembrane</keyword>
<accession>A0ABR9WFP7</accession>
<dbReference type="EMBL" id="JACYGY010000001">
    <property type="protein sequence ID" value="MBE9464252.1"/>
    <property type="molecule type" value="Genomic_DNA"/>
</dbReference>